<feature type="transmembrane region" description="Helical" evidence="1">
    <location>
        <begin position="125"/>
        <end position="147"/>
    </location>
</feature>
<dbReference type="Pfam" id="PF11181">
    <property type="entry name" value="YflT"/>
    <property type="match status" value="1"/>
</dbReference>
<evidence type="ECO:0000313" key="3">
    <source>
        <dbReference type="EMBL" id="GAA2212040.1"/>
    </source>
</evidence>
<protein>
    <recommendedName>
        <fullName evidence="2">General stress protein 17M-like domain-containing protein</fullName>
    </recommendedName>
</protein>
<accession>A0ABP5PJY3</accession>
<feature type="domain" description="General stress protein 17M-like" evidence="2">
    <location>
        <begin position="47"/>
        <end position="122"/>
    </location>
</feature>
<proteinExistence type="predicted"/>
<gene>
    <name evidence="3" type="ORF">GCM10009850_075020</name>
</gene>
<evidence type="ECO:0000256" key="1">
    <source>
        <dbReference type="SAM" id="Phobius"/>
    </source>
</evidence>
<comment type="caution">
    <text evidence="3">The sequence shown here is derived from an EMBL/GenBank/DDBJ whole genome shotgun (WGS) entry which is preliminary data.</text>
</comment>
<sequence length="190" mass="20318">MWPSEASGTLETKGEDVINRVLRVLSLRRKGEAVSIAPSGPIMTDRELIGSYGSYEEAQKVVDHLSDNGFTVGGTLIVGSGLHSLERVIARMTHLRAAGWGAASGAWFGLLIGLFLAIFSTTVAFGLPLMLWGLLWGAVAGAVFGLISHLMLRGQRDFVSESTLVADKYEVLVPSEHAAKAHELLRGMTG</sequence>
<reference evidence="4" key="1">
    <citation type="journal article" date="2019" name="Int. J. Syst. Evol. Microbiol.">
        <title>The Global Catalogue of Microorganisms (GCM) 10K type strain sequencing project: providing services to taxonomists for standard genome sequencing and annotation.</title>
        <authorList>
            <consortium name="The Broad Institute Genomics Platform"/>
            <consortium name="The Broad Institute Genome Sequencing Center for Infectious Disease"/>
            <person name="Wu L."/>
            <person name="Ma J."/>
        </authorList>
    </citation>
    <scope>NUCLEOTIDE SEQUENCE [LARGE SCALE GENOMIC DNA]</scope>
    <source>
        <strain evidence="4">JCM 16114</strain>
    </source>
</reference>
<keyword evidence="1" id="KW-0472">Membrane</keyword>
<dbReference type="InterPro" id="IPR025889">
    <property type="entry name" value="GSP17M-like_dom"/>
</dbReference>
<dbReference type="EMBL" id="BAAAQX010000024">
    <property type="protein sequence ID" value="GAA2212040.1"/>
    <property type="molecule type" value="Genomic_DNA"/>
</dbReference>
<feature type="transmembrane region" description="Helical" evidence="1">
    <location>
        <begin position="97"/>
        <end position="119"/>
    </location>
</feature>
<evidence type="ECO:0000259" key="2">
    <source>
        <dbReference type="Pfam" id="PF11181"/>
    </source>
</evidence>
<name>A0ABP5PJY3_9ACTN</name>
<keyword evidence="1" id="KW-0812">Transmembrane</keyword>
<organism evidence="3 4">
    <name type="scientific">Nonomuraea monospora</name>
    <dbReference type="NCBI Taxonomy" id="568818"/>
    <lineage>
        <taxon>Bacteria</taxon>
        <taxon>Bacillati</taxon>
        <taxon>Actinomycetota</taxon>
        <taxon>Actinomycetes</taxon>
        <taxon>Streptosporangiales</taxon>
        <taxon>Streptosporangiaceae</taxon>
        <taxon>Nonomuraea</taxon>
    </lineage>
</organism>
<keyword evidence="1" id="KW-1133">Transmembrane helix</keyword>
<evidence type="ECO:0000313" key="4">
    <source>
        <dbReference type="Proteomes" id="UP001499843"/>
    </source>
</evidence>
<dbReference type="Proteomes" id="UP001499843">
    <property type="component" value="Unassembled WGS sequence"/>
</dbReference>
<keyword evidence="4" id="KW-1185">Reference proteome</keyword>